<dbReference type="InterPro" id="IPR025874">
    <property type="entry name" value="DZR"/>
</dbReference>
<accession>A0A7K4EH88</accession>
<dbReference type="RefSeq" id="WP_075805335.1">
    <property type="nucleotide sequence ID" value="NZ_AMWJ02000002.1"/>
</dbReference>
<feature type="compositionally biased region" description="Basic and acidic residues" evidence="1">
    <location>
        <begin position="26"/>
        <end position="47"/>
    </location>
</feature>
<reference evidence="3 4" key="1">
    <citation type="journal article" date="2013" name="Genome Announc.">
        <title>Genome Sequence of Naphthalene-Degrading Soil Bacterium Pseudomonas putida CSV86.</title>
        <authorList>
            <person name="Phale P.S."/>
            <person name="Paliwal V."/>
            <person name="Raju S.C."/>
            <person name="Modak A."/>
            <person name="Purohit H.J."/>
        </authorList>
    </citation>
    <scope>NUCLEOTIDE SEQUENCE [LARGE SCALE GENOMIC DNA]</scope>
    <source>
        <strain evidence="3 4">CSV86</strain>
    </source>
</reference>
<dbReference type="AlphaFoldDB" id="A0A7K4EH88"/>
<feature type="compositionally biased region" description="Polar residues" evidence="1">
    <location>
        <begin position="54"/>
        <end position="63"/>
    </location>
</feature>
<feature type="region of interest" description="Disordered" evidence="1">
    <location>
        <begin position="1"/>
        <end position="63"/>
    </location>
</feature>
<dbReference type="OrthoDB" id="8708757at2"/>
<dbReference type="Pfam" id="PF12773">
    <property type="entry name" value="DZR"/>
    <property type="match status" value="1"/>
</dbReference>
<evidence type="ECO:0000259" key="2">
    <source>
        <dbReference type="Pfam" id="PF12773"/>
    </source>
</evidence>
<feature type="domain" description="DZANK-type" evidence="2">
    <location>
        <begin position="65"/>
        <end position="108"/>
    </location>
</feature>
<evidence type="ECO:0000256" key="1">
    <source>
        <dbReference type="SAM" id="MobiDB-lite"/>
    </source>
</evidence>
<keyword evidence="4" id="KW-1185">Reference proteome</keyword>
<evidence type="ECO:0000313" key="4">
    <source>
        <dbReference type="Proteomes" id="UP000010448"/>
    </source>
</evidence>
<sequence length="112" mass="11922">MKFFKDLLGSNHGRGSHSGGKHHDRGHGSARHERRDDPQNCESRNHSIDGTPPAAQSSIKAPQNCRQCRTTNEPSARFCLNCGVPLTNGCSACGSPMSAGARFCSQCGQAAL</sequence>
<organism evidence="3 4">
    <name type="scientific">Pseudomonas bharatica CSV86</name>
    <dbReference type="NCBI Taxonomy" id="1005395"/>
    <lineage>
        <taxon>Bacteria</taxon>
        <taxon>Pseudomonadati</taxon>
        <taxon>Pseudomonadota</taxon>
        <taxon>Gammaproteobacteria</taxon>
        <taxon>Pseudomonadales</taxon>
        <taxon>Pseudomonadaceae</taxon>
        <taxon>Pseudomonas</taxon>
        <taxon>Pseudomonas bharatica</taxon>
    </lineage>
</organism>
<name>A0A7K4EH88_9PSED</name>
<evidence type="ECO:0000313" key="3">
    <source>
        <dbReference type="EMBL" id="NNJ16729.1"/>
    </source>
</evidence>
<dbReference type="Proteomes" id="UP000010448">
    <property type="component" value="Unassembled WGS sequence"/>
</dbReference>
<gene>
    <name evidence="3" type="ORF">CSV86_016705</name>
</gene>
<protein>
    <submittedName>
        <fullName evidence="3">Zinc ribbon domain-containing protein</fullName>
    </submittedName>
</protein>
<proteinExistence type="predicted"/>
<comment type="caution">
    <text evidence="3">The sequence shown here is derived from an EMBL/GenBank/DDBJ whole genome shotgun (WGS) entry which is preliminary data.</text>
</comment>
<dbReference type="EMBL" id="AMWJ02000002">
    <property type="protein sequence ID" value="NNJ16729.1"/>
    <property type="molecule type" value="Genomic_DNA"/>
</dbReference>